<dbReference type="Proteomes" id="UP000009131">
    <property type="component" value="Unassembled WGS sequence"/>
</dbReference>
<keyword evidence="1" id="KW-0378">Hydrolase</keyword>
<reference evidence="3 4" key="1">
    <citation type="journal article" date="2011" name="J. Gen. Appl. Microbiol.">
        <title>Draft genome sequencing of the enigmatic basidiomycete Mixia osmundae.</title>
        <authorList>
            <person name="Nishida H."/>
            <person name="Nagatsuka Y."/>
            <person name="Sugiyama J."/>
        </authorList>
    </citation>
    <scope>NUCLEOTIDE SEQUENCE [LARGE SCALE GENOMIC DNA]</scope>
    <source>
        <strain evidence="4">CBS 9802 / IAM 14324 / JCM 22182 / KY 12970</strain>
    </source>
</reference>
<dbReference type="AlphaFoldDB" id="G7DV32"/>
<dbReference type="EMBL" id="BABT02000035">
    <property type="protein sequence ID" value="GAA94442.1"/>
    <property type="molecule type" value="Genomic_DNA"/>
</dbReference>
<dbReference type="eggNOG" id="ENOG502S28Q">
    <property type="taxonomic scope" value="Eukaryota"/>
</dbReference>
<dbReference type="GO" id="GO:0016787">
    <property type="term" value="F:hydrolase activity"/>
    <property type="evidence" value="ECO:0007669"/>
    <property type="project" value="UniProtKB-KW"/>
</dbReference>
<dbReference type="Pfam" id="PF20434">
    <property type="entry name" value="BD-FAE"/>
    <property type="match status" value="1"/>
</dbReference>
<reference evidence="3 4" key="2">
    <citation type="journal article" date="2012" name="Open Biol.">
        <title>Characteristics of nucleosomes and linker DNA regions on the genome of the basidiomycete Mixia osmundae revealed by mono- and dinucleosome mapping.</title>
        <authorList>
            <person name="Nishida H."/>
            <person name="Kondo S."/>
            <person name="Matsumoto T."/>
            <person name="Suzuki Y."/>
            <person name="Yoshikawa H."/>
            <person name="Taylor T.D."/>
            <person name="Sugiyama J."/>
        </authorList>
    </citation>
    <scope>NUCLEOTIDE SEQUENCE [LARGE SCALE GENOMIC DNA]</scope>
    <source>
        <strain evidence="4">CBS 9802 / IAM 14324 / JCM 22182 / KY 12970</strain>
    </source>
</reference>
<protein>
    <recommendedName>
        <fullName evidence="2">BD-FAE-like domain-containing protein</fullName>
    </recommendedName>
</protein>
<feature type="domain" description="BD-FAE-like" evidence="2">
    <location>
        <begin position="18"/>
        <end position="227"/>
    </location>
</feature>
<gene>
    <name evidence="3" type="primary">Mo01094</name>
    <name evidence="3" type="ORF">E5Q_01094</name>
</gene>
<organism evidence="3 4">
    <name type="scientific">Mixia osmundae (strain CBS 9802 / IAM 14324 / JCM 22182 / KY 12970)</name>
    <dbReference type="NCBI Taxonomy" id="764103"/>
    <lineage>
        <taxon>Eukaryota</taxon>
        <taxon>Fungi</taxon>
        <taxon>Dikarya</taxon>
        <taxon>Basidiomycota</taxon>
        <taxon>Pucciniomycotina</taxon>
        <taxon>Mixiomycetes</taxon>
        <taxon>Mixiales</taxon>
        <taxon>Mixiaceae</taxon>
        <taxon>Mixia</taxon>
    </lineage>
</organism>
<dbReference type="SUPFAM" id="SSF53474">
    <property type="entry name" value="alpha/beta-Hydrolases"/>
    <property type="match status" value="1"/>
</dbReference>
<evidence type="ECO:0000313" key="3">
    <source>
        <dbReference type="EMBL" id="GAA94442.1"/>
    </source>
</evidence>
<dbReference type="OrthoDB" id="6495301at2759"/>
<dbReference type="PANTHER" id="PTHR48081:SF33">
    <property type="entry name" value="KYNURENINE FORMAMIDASE"/>
    <property type="match status" value="1"/>
</dbReference>
<dbReference type="RefSeq" id="XP_014564908.1">
    <property type="nucleotide sequence ID" value="XM_014709422.1"/>
</dbReference>
<dbReference type="STRING" id="764103.G7DV32"/>
<keyword evidence="4" id="KW-1185">Reference proteome</keyword>
<dbReference type="HOGENOM" id="CLU_665777_0_0_1"/>
<dbReference type="Gene3D" id="3.40.50.1820">
    <property type="entry name" value="alpha/beta hydrolase"/>
    <property type="match status" value="1"/>
</dbReference>
<accession>G7DV32</accession>
<evidence type="ECO:0000259" key="2">
    <source>
        <dbReference type="Pfam" id="PF20434"/>
    </source>
</evidence>
<dbReference type="InterPro" id="IPR050300">
    <property type="entry name" value="GDXG_lipolytic_enzyme"/>
</dbReference>
<name>G7DV32_MIXOS</name>
<dbReference type="PANTHER" id="PTHR48081">
    <property type="entry name" value="AB HYDROLASE SUPERFAMILY PROTEIN C4A8.06C"/>
    <property type="match status" value="1"/>
</dbReference>
<proteinExistence type="predicted"/>
<dbReference type="InterPro" id="IPR029058">
    <property type="entry name" value="AB_hydrolase_fold"/>
</dbReference>
<dbReference type="InParanoid" id="G7DV32"/>
<sequence length="413" mass="46210">MPVSHELQYGTGPQQTVDLYIPDGVPAGRSLLIFLHGGAWLSGDKSEHAEHLVPNLLQATHGRCCVAVPNYRLSYRNAEQANEDAKHPEHTLDIIAAIDYLCADRVASVEQNEQLWDRHRVIVIGHSCGAFIAASLAMQPPHDFHSFFDATHVRHRIKAWILVEGIFDLASLLEEYPSYIYFVERPFGQLRKEISPSHWQLAREQTRMLLLHSRDDELLSLRQPQGFNLHLASLHSPQLELEVDFESLTGAHDALLNTTQDSLLLYVVSSLISSGLARYFEASRCAALVCRMSDGRTSESKPHCVTAAIPRLPAHPSRSSLRQGKRQCDRITIGYDQRFDATERLTNASDVEVGHSFGSSLRLLDQDPVTAMPILPAASQAAHRRACCRSSLAARPFRGNRNSDDRMCDDRLV</sequence>
<dbReference type="InterPro" id="IPR049492">
    <property type="entry name" value="BD-FAE-like_dom"/>
</dbReference>
<evidence type="ECO:0000313" key="4">
    <source>
        <dbReference type="Proteomes" id="UP000009131"/>
    </source>
</evidence>
<evidence type="ECO:0000256" key="1">
    <source>
        <dbReference type="ARBA" id="ARBA00022801"/>
    </source>
</evidence>
<comment type="caution">
    <text evidence="3">The sequence shown here is derived from an EMBL/GenBank/DDBJ whole genome shotgun (WGS) entry which is preliminary data.</text>
</comment>